<organism evidence="2 3">
    <name type="scientific">Phytohabitans suffuscus</name>
    <dbReference type="NCBI Taxonomy" id="624315"/>
    <lineage>
        <taxon>Bacteria</taxon>
        <taxon>Bacillati</taxon>
        <taxon>Actinomycetota</taxon>
        <taxon>Actinomycetes</taxon>
        <taxon>Micromonosporales</taxon>
        <taxon>Micromonosporaceae</taxon>
    </lineage>
</organism>
<dbReference type="InterPro" id="IPR029063">
    <property type="entry name" value="SAM-dependent_MTases_sf"/>
</dbReference>
<reference evidence="2 3" key="1">
    <citation type="submission" date="2020-03" db="EMBL/GenBank/DDBJ databases">
        <title>Whole genome shotgun sequence of Phytohabitans suffuscus NBRC 105367.</title>
        <authorList>
            <person name="Komaki H."/>
            <person name="Tamura T."/>
        </authorList>
    </citation>
    <scope>NUCLEOTIDE SEQUENCE [LARGE SCALE GENOMIC DNA]</scope>
    <source>
        <strain evidence="2 3">NBRC 105367</strain>
    </source>
</reference>
<evidence type="ECO:0000313" key="3">
    <source>
        <dbReference type="Proteomes" id="UP000503011"/>
    </source>
</evidence>
<keyword evidence="2" id="KW-0808">Transferase</keyword>
<keyword evidence="2" id="KW-0489">Methyltransferase</keyword>
<dbReference type="InterPro" id="IPR013216">
    <property type="entry name" value="Methyltransf_11"/>
</dbReference>
<dbReference type="AlphaFoldDB" id="A0A6F8YYP9"/>
<reference evidence="2 3" key="2">
    <citation type="submission" date="2020-03" db="EMBL/GenBank/DDBJ databases">
        <authorList>
            <person name="Ichikawa N."/>
            <person name="Kimura A."/>
            <person name="Kitahashi Y."/>
            <person name="Uohara A."/>
        </authorList>
    </citation>
    <scope>NUCLEOTIDE SEQUENCE [LARGE SCALE GENOMIC DNA]</scope>
    <source>
        <strain evidence="2 3">NBRC 105367</strain>
    </source>
</reference>
<dbReference type="SUPFAM" id="SSF53335">
    <property type="entry name" value="S-adenosyl-L-methionine-dependent methyltransferases"/>
    <property type="match status" value="1"/>
</dbReference>
<keyword evidence="3" id="KW-1185">Reference proteome</keyword>
<dbReference type="KEGG" id="psuu:Psuf_085150"/>
<dbReference type="Proteomes" id="UP000503011">
    <property type="component" value="Chromosome"/>
</dbReference>
<feature type="domain" description="Methyltransferase type 11" evidence="1">
    <location>
        <begin position="40"/>
        <end position="133"/>
    </location>
</feature>
<proteinExistence type="predicted"/>
<dbReference type="EMBL" id="AP022871">
    <property type="protein sequence ID" value="BCB91202.1"/>
    <property type="molecule type" value="Genomic_DNA"/>
</dbReference>
<dbReference type="GO" id="GO:0008757">
    <property type="term" value="F:S-adenosylmethionine-dependent methyltransferase activity"/>
    <property type="evidence" value="ECO:0007669"/>
    <property type="project" value="InterPro"/>
</dbReference>
<dbReference type="GO" id="GO:0032259">
    <property type="term" value="P:methylation"/>
    <property type="evidence" value="ECO:0007669"/>
    <property type="project" value="UniProtKB-KW"/>
</dbReference>
<dbReference type="RefSeq" id="WP_232075654.1">
    <property type="nucleotide sequence ID" value="NZ_AP022871.1"/>
</dbReference>
<gene>
    <name evidence="2" type="ORF">Psuf_085150</name>
</gene>
<protein>
    <submittedName>
        <fullName evidence="2">Methyltransferase</fullName>
    </submittedName>
</protein>
<dbReference type="Pfam" id="PF08241">
    <property type="entry name" value="Methyltransf_11"/>
    <property type="match status" value="1"/>
</dbReference>
<accession>A0A6F8YYP9</accession>
<dbReference type="PANTHER" id="PTHR43591">
    <property type="entry name" value="METHYLTRANSFERASE"/>
    <property type="match status" value="1"/>
</dbReference>
<evidence type="ECO:0000259" key="1">
    <source>
        <dbReference type="Pfam" id="PF08241"/>
    </source>
</evidence>
<name>A0A6F8YYP9_9ACTN</name>
<evidence type="ECO:0000313" key="2">
    <source>
        <dbReference type="EMBL" id="BCB91202.1"/>
    </source>
</evidence>
<sequence>MAREVWARGDAYEAYVGRWSRRVAAEFVRWLDVPAGRRWLDVGCGTGALSATVLTLTDPAEVTGVDPSEGFLAMAHAEVADPRVSFLTGDARVLPLPDGRFDAVVSGLALNFVPEPGQAAAEFVRVAAPGAVVAAYVWDYAEGMELMRHFWDAAAALDPASAELDEGRRFPICRPGPLRALWTDAGLVDVSVGPIDIPTVFTGFEDYWEPFLGGQGAAPAYTVSLGEEGAAVRDLLRDRLPSNPDGAIELSARAWAVRGYVQGA</sequence>
<dbReference type="CDD" id="cd02440">
    <property type="entry name" value="AdoMet_MTases"/>
    <property type="match status" value="1"/>
</dbReference>
<dbReference type="Gene3D" id="3.40.50.150">
    <property type="entry name" value="Vaccinia Virus protein VP39"/>
    <property type="match status" value="1"/>
</dbReference>